<dbReference type="EMBL" id="JANAWD010000565">
    <property type="protein sequence ID" value="KAJ3477774.1"/>
    <property type="molecule type" value="Genomic_DNA"/>
</dbReference>
<protein>
    <submittedName>
        <fullName evidence="5">Uncharacterized protein</fullName>
    </submittedName>
</protein>
<dbReference type="AlphaFoldDB" id="A0AAD5UZ77"/>
<dbReference type="PANTHER" id="PTHR33365:SF4">
    <property type="entry name" value="CYCLOCHLOROTINE BIOSYNTHESIS PROTEIN O"/>
    <property type="match status" value="1"/>
</dbReference>
<evidence type="ECO:0000256" key="3">
    <source>
        <dbReference type="SAM" id="MobiDB-lite"/>
    </source>
</evidence>
<evidence type="ECO:0000313" key="6">
    <source>
        <dbReference type="Proteomes" id="UP001212997"/>
    </source>
</evidence>
<comment type="pathway">
    <text evidence="1">Mycotoxin biosynthesis.</text>
</comment>
<dbReference type="GO" id="GO:0043386">
    <property type="term" value="P:mycotoxin biosynthetic process"/>
    <property type="evidence" value="ECO:0007669"/>
    <property type="project" value="InterPro"/>
</dbReference>
<keyword evidence="4" id="KW-0812">Transmembrane</keyword>
<feature type="transmembrane region" description="Helical" evidence="4">
    <location>
        <begin position="43"/>
        <end position="66"/>
    </location>
</feature>
<comment type="caution">
    <text evidence="5">The sequence shown here is derived from an EMBL/GenBank/DDBJ whole genome shotgun (WGS) entry which is preliminary data.</text>
</comment>
<evidence type="ECO:0000313" key="5">
    <source>
        <dbReference type="EMBL" id="KAJ3477774.1"/>
    </source>
</evidence>
<organism evidence="5 6">
    <name type="scientific">Meripilus lineatus</name>
    <dbReference type="NCBI Taxonomy" id="2056292"/>
    <lineage>
        <taxon>Eukaryota</taxon>
        <taxon>Fungi</taxon>
        <taxon>Dikarya</taxon>
        <taxon>Basidiomycota</taxon>
        <taxon>Agaricomycotina</taxon>
        <taxon>Agaricomycetes</taxon>
        <taxon>Polyporales</taxon>
        <taxon>Meripilaceae</taxon>
        <taxon>Meripilus</taxon>
    </lineage>
</organism>
<keyword evidence="6" id="KW-1185">Reference proteome</keyword>
<sequence>MFRPRKEQYDPLLSDPTPEESSSESDAYPPPPKSPIPRLKRIIIVDVVVVLQAVIILAMVGVFMAYHSSNCPAPEICGQILYSPAMEAVEYLPKTFGVGNDNGAIYQGGPSASVDEAWLNLYNYFGLSRISKDQARMLPNKTLPIPGDEDHYAVSLAVFHQVHCINILRKATRPDYYADPDTGEFSGVAKEDWAEHLEHCLEVLREAVTCASDISLIVWQWDDKRNQALARMDTVHSCRDFGKIQDWARAHQWVEKFDNDVHVEDDIEIPVF</sequence>
<accession>A0AAD5UZ77</accession>
<gene>
    <name evidence="5" type="ORF">NLI96_g10238</name>
</gene>
<proteinExistence type="inferred from homology"/>
<dbReference type="Pfam" id="PF11807">
    <property type="entry name" value="UstYa"/>
    <property type="match status" value="1"/>
</dbReference>
<keyword evidence="4" id="KW-1133">Transmembrane helix</keyword>
<dbReference type="PANTHER" id="PTHR33365">
    <property type="entry name" value="YALI0B05434P"/>
    <property type="match status" value="1"/>
</dbReference>
<evidence type="ECO:0000256" key="4">
    <source>
        <dbReference type="SAM" id="Phobius"/>
    </source>
</evidence>
<evidence type="ECO:0000256" key="2">
    <source>
        <dbReference type="ARBA" id="ARBA00035112"/>
    </source>
</evidence>
<name>A0AAD5UZ77_9APHY</name>
<feature type="region of interest" description="Disordered" evidence="3">
    <location>
        <begin position="1"/>
        <end position="33"/>
    </location>
</feature>
<dbReference type="Proteomes" id="UP001212997">
    <property type="component" value="Unassembled WGS sequence"/>
</dbReference>
<reference evidence="5" key="1">
    <citation type="submission" date="2022-07" db="EMBL/GenBank/DDBJ databases">
        <title>Genome Sequence of Physisporinus lineatus.</title>
        <authorList>
            <person name="Buettner E."/>
        </authorList>
    </citation>
    <scope>NUCLEOTIDE SEQUENCE</scope>
    <source>
        <strain evidence="5">VT162</strain>
    </source>
</reference>
<evidence type="ECO:0000256" key="1">
    <source>
        <dbReference type="ARBA" id="ARBA00004685"/>
    </source>
</evidence>
<dbReference type="InterPro" id="IPR021765">
    <property type="entry name" value="UstYa-like"/>
</dbReference>
<keyword evidence="4" id="KW-0472">Membrane</keyword>
<comment type="similarity">
    <text evidence="2">Belongs to the ustYa family.</text>
</comment>